<dbReference type="PANTHER" id="PTHR35090">
    <property type="entry name" value="DNA-DIRECTED RNA POLYMERASE SUBUNIT I"/>
    <property type="match status" value="1"/>
</dbReference>
<gene>
    <name evidence="2" type="ordered locus">Metbo_0393</name>
</gene>
<feature type="domain" description="4-vinyl reductase 4VR" evidence="1">
    <location>
        <begin position="136"/>
        <end position="198"/>
    </location>
</feature>
<evidence type="ECO:0000313" key="2">
    <source>
        <dbReference type="EMBL" id="ADZ08645.1"/>
    </source>
</evidence>
<dbReference type="Proteomes" id="UP000007490">
    <property type="component" value="Chromosome"/>
</dbReference>
<name>F0T923_METLA</name>
<dbReference type="GeneID" id="10276830"/>
<dbReference type="HOGENOM" id="CLU_1387613_0_0_2"/>
<accession>F0T923</accession>
<reference evidence="3" key="1">
    <citation type="submission" date="2011-02" db="EMBL/GenBank/DDBJ databases">
        <title>Complete sequence of Methanobacterium sp. AL-21.</title>
        <authorList>
            <consortium name="US DOE Joint Genome Institute"/>
            <person name="Lucas S."/>
            <person name="Copeland A."/>
            <person name="Lapidus A."/>
            <person name="Cheng J.-F."/>
            <person name="Goodwin L."/>
            <person name="Pitluck S."/>
            <person name="Chertkov O."/>
            <person name="Detter J.C."/>
            <person name="Han C."/>
            <person name="Tapia R."/>
            <person name="Land M."/>
            <person name="Hauser L."/>
            <person name="Kyrpides N."/>
            <person name="Ivanova N."/>
            <person name="Mikhailova N."/>
            <person name="Pagani I."/>
            <person name="Cadillo-Quiroz H."/>
            <person name="Imachi H."/>
            <person name="Zinder S."/>
            <person name="Liu W."/>
            <person name="Woyke T."/>
        </authorList>
    </citation>
    <scope>NUCLEOTIDE SEQUENCE [LARGE SCALE GENOMIC DNA]</scope>
    <source>
        <strain evidence="3">AL-21</strain>
    </source>
</reference>
<dbReference type="AlphaFoldDB" id="F0T923"/>
<dbReference type="InterPro" id="IPR004096">
    <property type="entry name" value="V4R"/>
</dbReference>
<keyword evidence="3" id="KW-1185">Reference proteome</keyword>
<dbReference type="OrthoDB" id="371687at2157"/>
<dbReference type="RefSeq" id="WP_013643996.1">
    <property type="nucleotide sequence ID" value="NC_015216.1"/>
</dbReference>
<proteinExistence type="predicted"/>
<reference evidence="2 3" key="2">
    <citation type="journal article" date="2014" name="Int. J. Syst. Evol. Microbiol.">
        <title>Methanobacterium paludis sp. nov. and a novel strain of Methanobacterium lacus isolated from northern peatlands.</title>
        <authorList>
            <person name="Cadillo-Quiroz H."/>
            <person name="Brauer S.L."/>
            <person name="Goodson N."/>
            <person name="Yavitt J.B."/>
            <person name="Zinder S.H."/>
        </authorList>
    </citation>
    <scope>NUCLEOTIDE SEQUENCE [LARGE SCALE GENOMIC DNA]</scope>
    <source>
        <strain evidence="2 3">AL-21</strain>
    </source>
</reference>
<protein>
    <submittedName>
        <fullName evidence="2">4-vinyl reductase 4VR</fullName>
    </submittedName>
</protein>
<sequence>MENGKIKRAIKNYRELAAHEIEVEKCVGDALNGPRPEIDGKLELSQMINPKRPFFASMVNSDEKYVSTFRMGHFNTPEILSKSVRGANYVGGMEFGSNLIKQKLVTDFDDLVSFLLDYKFGILDIVDENEINGKTVLDLRVYECIECACLPNLGKPTCIFEAGMITGILTEMTKKDVIAKEVRCWTNGYSFCQFEVTLE</sequence>
<dbReference type="SUPFAM" id="SSF111126">
    <property type="entry name" value="Ligand-binding domain in the NO signalling and Golgi transport"/>
    <property type="match status" value="1"/>
</dbReference>
<evidence type="ECO:0000313" key="3">
    <source>
        <dbReference type="Proteomes" id="UP000007490"/>
    </source>
</evidence>
<dbReference type="Gene3D" id="3.30.1380.20">
    <property type="entry name" value="Trafficking protein particle complex subunit 3"/>
    <property type="match status" value="1"/>
</dbReference>
<dbReference type="KEGG" id="mel:Metbo_0393"/>
<dbReference type="InterPro" id="IPR024096">
    <property type="entry name" value="NO_sig/Golgi_transp_ligand-bd"/>
</dbReference>
<dbReference type="STRING" id="877455.Metbo_0393"/>
<evidence type="ECO:0000259" key="1">
    <source>
        <dbReference type="SMART" id="SM00989"/>
    </source>
</evidence>
<dbReference type="eggNOG" id="arCOG01688">
    <property type="taxonomic scope" value="Archaea"/>
</dbReference>
<dbReference type="PANTHER" id="PTHR35090:SF2">
    <property type="entry name" value="ARSR FAMILY TRANSCRIPTIONAL REGULATOR"/>
    <property type="match status" value="1"/>
</dbReference>
<dbReference type="Pfam" id="PF02830">
    <property type="entry name" value="V4R"/>
    <property type="match status" value="1"/>
</dbReference>
<dbReference type="SMART" id="SM00989">
    <property type="entry name" value="V4R"/>
    <property type="match status" value="1"/>
</dbReference>
<dbReference type="EMBL" id="CP002551">
    <property type="protein sequence ID" value="ADZ08645.1"/>
    <property type="molecule type" value="Genomic_DNA"/>
</dbReference>
<organism evidence="2 3">
    <name type="scientific">Methanobacterium lacus (strain AL-21)</name>
    <dbReference type="NCBI Taxonomy" id="877455"/>
    <lineage>
        <taxon>Archaea</taxon>
        <taxon>Methanobacteriati</taxon>
        <taxon>Methanobacteriota</taxon>
        <taxon>Methanomada group</taxon>
        <taxon>Methanobacteria</taxon>
        <taxon>Methanobacteriales</taxon>
        <taxon>Methanobacteriaceae</taxon>
        <taxon>Methanobacterium</taxon>
    </lineage>
</organism>